<keyword evidence="1" id="KW-0732">Signal</keyword>
<reference evidence="2 3" key="1">
    <citation type="submission" date="2023-02" db="EMBL/GenBank/DDBJ databases">
        <title>Genome sequence of Mucilaginibacter jinjuensis strain KACC 16571.</title>
        <authorList>
            <person name="Kim S."/>
            <person name="Heo J."/>
            <person name="Kwon S.-W."/>
        </authorList>
    </citation>
    <scope>NUCLEOTIDE SEQUENCE [LARGE SCALE GENOMIC DNA]</scope>
    <source>
        <strain evidence="2 3">KACC 16571</strain>
    </source>
</reference>
<proteinExistence type="predicted"/>
<organism evidence="2 3">
    <name type="scientific">Mucilaginibacter jinjuensis</name>
    <dbReference type="NCBI Taxonomy" id="1176721"/>
    <lineage>
        <taxon>Bacteria</taxon>
        <taxon>Pseudomonadati</taxon>
        <taxon>Bacteroidota</taxon>
        <taxon>Sphingobacteriia</taxon>
        <taxon>Sphingobacteriales</taxon>
        <taxon>Sphingobacteriaceae</taxon>
        <taxon>Mucilaginibacter</taxon>
    </lineage>
</organism>
<protein>
    <submittedName>
        <fullName evidence="2">Uncharacterized protein</fullName>
    </submittedName>
</protein>
<feature type="signal peptide" evidence="1">
    <location>
        <begin position="1"/>
        <end position="19"/>
    </location>
</feature>
<dbReference type="EMBL" id="CP117167">
    <property type="protein sequence ID" value="WCT13671.1"/>
    <property type="molecule type" value="Genomic_DNA"/>
</dbReference>
<evidence type="ECO:0000313" key="3">
    <source>
        <dbReference type="Proteomes" id="UP001216139"/>
    </source>
</evidence>
<sequence length="305" mass="33279">MKKLFITILFVSTLSYARAQTNTFPPDGNVGIGTGTARPASLLSLTSTYATDILLNRMTGQYARTLYSTNGKIQWYLGLDNDPTPGKQTFVIERPTATVFAIDTLGNVGVGTVSPVARLQASNPGDSPQLVVSQGNWAHSGANWYLQSLNGKFYIGNSPNPDGSYWGNLTDRLMIDNNGSVGIGTSAPDPNSKLTVGGTIHATEVLVDPNVTIPDYVFDKNYDLASLKDVKTYIDQNHHLPGIPSAAQVAKEGMNLGEMNTKLLKKIEELTLYLIEKDKDLSKEKLRNDAQQKELDAIRKMLKLK</sequence>
<dbReference type="Proteomes" id="UP001216139">
    <property type="component" value="Chromosome"/>
</dbReference>
<evidence type="ECO:0000313" key="2">
    <source>
        <dbReference type="EMBL" id="WCT13671.1"/>
    </source>
</evidence>
<name>A0ABY7TCF7_9SPHI</name>
<accession>A0ABY7TCF7</accession>
<keyword evidence="3" id="KW-1185">Reference proteome</keyword>
<gene>
    <name evidence="2" type="ORF">PQO05_06945</name>
</gene>
<dbReference type="RefSeq" id="WP_273631977.1">
    <property type="nucleotide sequence ID" value="NZ_CP117167.1"/>
</dbReference>
<feature type="chain" id="PRO_5045505028" evidence="1">
    <location>
        <begin position="20"/>
        <end position="305"/>
    </location>
</feature>
<evidence type="ECO:0000256" key="1">
    <source>
        <dbReference type="SAM" id="SignalP"/>
    </source>
</evidence>